<gene>
    <name evidence="1" type="ORF">PENSUB_866</name>
</gene>
<protein>
    <submittedName>
        <fullName evidence="1">Uncharacterized protein</fullName>
    </submittedName>
</protein>
<name>A0A1Q5UMF8_9EURO</name>
<accession>A0A1Q5UMF8</accession>
<organism evidence="1 2">
    <name type="scientific">Penicillium subrubescens</name>
    <dbReference type="NCBI Taxonomy" id="1316194"/>
    <lineage>
        <taxon>Eukaryota</taxon>
        <taxon>Fungi</taxon>
        <taxon>Dikarya</taxon>
        <taxon>Ascomycota</taxon>
        <taxon>Pezizomycotina</taxon>
        <taxon>Eurotiomycetes</taxon>
        <taxon>Eurotiomycetidae</taxon>
        <taxon>Eurotiales</taxon>
        <taxon>Aspergillaceae</taxon>
        <taxon>Penicillium</taxon>
    </lineage>
</organism>
<comment type="caution">
    <text evidence="1">The sequence shown here is derived from an EMBL/GenBank/DDBJ whole genome shotgun (WGS) entry which is preliminary data.</text>
</comment>
<dbReference type="AlphaFoldDB" id="A0A1Q5UMF8"/>
<reference evidence="1 2" key="1">
    <citation type="submission" date="2016-10" db="EMBL/GenBank/DDBJ databases">
        <title>Genome sequence of the ascomycete fungus Penicillium subrubescens.</title>
        <authorList>
            <person name="De Vries R.P."/>
            <person name="Peng M."/>
            <person name="Dilokpimol A."/>
            <person name="Hilden K."/>
            <person name="Makela M.R."/>
            <person name="Grigoriev I."/>
            <person name="Riley R."/>
            <person name="Granchi Z."/>
        </authorList>
    </citation>
    <scope>NUCLEOTIDE SEQUENCE [LARGE SCALE GENOMIC DNA]</scope>
    <source>
        <strain evidence="1 2">CBS 132785</strain>
    </source>
</reference>
<dbReference type="EMBL" id="MNBE01000128">
    <property type="protein sequence ID" value="OKP13675.1"/>
    <property type="molecule type" value="Genomic_DNA"/>
</dbReference>
<sequence>MIDVTLEATLLKSSVFVKVRLEMALDSRSICLCTWWLAEGAEQCRDTNHETRTESTKQLITAMEVMAMKAVQPSQQSITD</sequence>
<evidence type="ECO:0000313" key="1">
    <source>
        <dbReference type="EMBL" id="OKP13675.1"/>
    </source>
</evidence>
<dbReference type="Proteomes" id="UP000186955">
    <property type="component" value="Unassembled WGS sequence"/>
</dbReference>
<keyword evidence="2" id="KW-1185">Reference proteome</keyword>
<proteinExistence type="predicted"/>
<evidence type="ECO:0000313" key="2">
    <source>
        <dbReference type="Proteomes" id="UP000186955"/>
    </source>
</evidence>